<proteinExistence type="predicted"/>
<dbReference type="EMBL" id="JBHSNM010000010">
    <property type="protein sequence ID" value="MFC5571554.1"/>
    <property type="molecule type" value="Genomic_DNA"/>
</dbReference>
<accession>A0ABW0SRD7</accession>
<dbReference type="Proteomes" id="UP001596036">
    <property type="component" value="Unassembled WGS sequence"/>
</dbReference>
<name>A0ABW0SRD7_9GAMM</name>
<reference evidence="4" key="2">
    <citation type="journal article" date="2019" name="Int. J. Syst. Evol. Microbiol.">
        <title>The Global Catalogue of Microorganisms (GCM) 10K type strain sequencing project: providing services to taxonomists for standard genome sequencing and annotation.</title>
        <authorList>
            <consortium name="The Broad Institute Genomics Platform"/>
            <consortium name="The Broad Institute Genome Sequencing Center for Infectious Disease"/>
            <person name="Wu L."/>
            <person name="Ma J."/>
        </authorList>
    </citation>
    <scope>NUCLEOTIDE SEQUENCE [LARGE SCALE GENOMIC DNA]</scope>
    <source>
        <strain evidence="4">KACC 11407</strain>
    </source>
</reference>
<comment type="caution">
    <text evidence="2">The sequence shown here is derived from an EMBL/GenBank/DDBJ whole genome shotgun (WGS) entry which is preliminary data.</text>
</comment>
<keyword evidence="1" id="KW-1133">Transmembrane helix</keyword>
<evidence type="ECO:0000313" key="3">
    <source>
        <dbReference type="EMBL" id="MFC5571558.1"/>
    </source>
</evidence>
<evidence type="ECO:0000256" key="1">
    <source>
        <dbReference type="SAM" id="Phobius"/>
    </source>
</evidence>
<feature type="transmembrane region" description="Helical" evidence="1">
    <location>
        <begin position="114"/>
        <end position="135"/>
    </location>
</feature>
<keyword evidence="1" id="KW-0472">Membrane</keyword>
<organism evidence="2 4">
    <name type="scientific">Lysobacter yangpyeongensis</name>
    <dbReference type="NCBI Taxonomy" id="346182"/>
    <lineage>
        <taxon>Bacteria</taxon>
        <taxon>Pseudomonadati</taxon>
        <taxon>Pseudomonadota</taxon>
        <taxon>Gammaproteobacteria</taxon>
        <taxon>Lysobacterales</taxon>
        <taxon>Lysobacteraceae</taxon>
        <taxon>Lysobacter</taxon>
    </lineage>
</organism>
<protein>
    <recommendedName>
        <fullName evidence="5">DUF4386 domain-containing protein</fullName>
    </recommendedName>
</protein>
<feature type="transmembrane region" description="Helical" evidence="1">
    <location>
        <begin position="81"/>
        <end position="102"/>
    </location>
</feature>
<dbReference type="RefSeq" id="WP_386756206.1">
    <property type="nucleotide sequence ID" value="NZ_JBHSNM010000010.1"/>
</dbReference>
<feature type="transmembrane region" description="Helical" evidence="1">
    <location>
        <begin position="53"/>
        <end position="74"/>
    </location>
</feature>
<keyword evidence="1" id="KW-0812">Transmembrane</keyword>
<feature type="transmembrane region" description="Helical" evidence="1">
    <location>
        <begin position="12"/>
        <end position="33"/>
    </location>
</feature>
<sequence>MTLQRLPISAAAAVLLGIAQCYFLLFCWANIAAHSPVPRWLVDLGLRESLRAVLLPIDFLTSVVLSLPAAFVLTKLRPAKLWLYLLLAVIPGFIWLNLGLVGNSFFTEHPGSFVLGWLPELFALPFAAWIVRVAPNNSFKPKPLRGSA</sequence>
<keyword evidence="4" id="KW-1185">Reference proteome</keyword>
<evidence type="ECO:0008006" key="5">
    <source>
        <dbReference type="Google" id="ProtNLM"/>
    </source>
</evidence>
<evidence type="ECO:0000313" key="4">
    <source>
        <dbReference type="Proteomes" id="UP001596036"/>
    </source>
</evidence>
<reference evidence="2" key="1">
    <citation type="journal article" date="2014" name="Int. J. Syst. Evol. Microbiol.">
        <title>Complete genome of a new Firmicutes species belonging to the dominant human colonic microbiota ('Ruminococcus bicirculans') reveals two chromosomes and a selective capacity to utilize plant glucans.</title>
        <authorList>
            <consortium name="NISC Comparative Sequencing Program"/>
            <person name="Wegmann U."/>
            <person name="Louis P."/>
            <person name="Goesmann A."/>
            <person name="Henrissat B."/>
            <person name="Duncan S.H."/>
            <person name="Flint H.J."/>
        </authorList>
    </citation>
    <scope>NUCLEOTIDE SEQUENCE</scope>
    <source>
        <strain evidence="2">KACC 11407</strain>
    </source>
</reference>
<dbReference type="EMBL" id="JBHSNM010000010">
    <property type="protein sequence ID" value="MFC5571558.1"/>
    <property type="molecule type" value="Genomic_DNA"/>
</dbReference>
<evidence type="ECO:0000313" key="2">
    <source>
        <dbReference type="EMBL" id="MFC5571554.1"/>
    </source>
</evidence>
<reference evidence="2" key="3">
    <citation type="submission" date="2024-09" db="EMBL/GenBank/DDBJ databases">
        <authorList>
            <person name="Sun Q."/>
            <person name="Mori K."/>
        </authorList>
    </citation>
    <scope>NUCLEOTIDE SEQUENCE</scope>
    <source>
        <strain evidence="2">KACC 11407</strain>
    </source>
</reference>
<gene>
    <name evidence="2" type="ORF">ACFPN1_15955</name>
    <name evidence="3" type="ORF">ACFPN1_15975</name>
</gene>